<dbReference type="AlphaFoldDB" id="A0A506PWD0"/>
<dbReference type="OrthoDB" id="6520371at2"/>
<reference evidence="1 2" key="1">
    <citation type="submission" date="2019-06" db="EMBL/GenBank/DDBJ databases">
        <title>Taxogenomics and systematics of the genus Pantoea.</title>
        <authorList>
            <person name="Tambong J.T."/>
        </authorList>
    </citation>
    <scope>NUCLEOTIDE SEQUENCE [LARGE SCALE GENOMIC DNA]</scope>
    <source>
        <strain evidence="1 2">LMG 24200</strain>
    </source>
</reference>
<dbReference type="Proteomes" id="UP000317747">
    <property type="component" value="Unassembled WGS sequence"/>
</dbReference>
<keyword evidence="2" id="KW-1185">Reference proteome</keyword>
<proteinExistence type="predicted"/>
<protein>
    <submittedName>
        <fullName evidence="1">DUF2724 domain-containing protein</fullName>
    </submittedName>
</protein>
<dbReference type="RefSeq" id="WP_128085158.1">
    <property type="nucleotide sequence ID" value="NZ_CP071405.1"/>
</dbReference>
<dbReference type="InterPro" id="IPR021221">
    <property type="entry name" value="Fil"/>
</dbReference>
<sequence>MISFAAHLKRQSPSMSYGNGWIMGENGRPWHPCKNQQELLKSITTKRDGYSHRLRRIFGG</sequence>
<evidence type="ECO:0000313" key="1">
    <source>
        <dbReference type="EMBL" id="TPV37777.1"/>
    </source>
</evidence>
<name>A0A506PWD0_9GAMM</name>
<evidence type="ECO:0000313" key="2">
    <source>
        <dbReference type="Proteomes" id="UP000317747"/>
    </source>
</evidence>
<organism evidence="1 2">
    <name type="scientific">Pantoea deleyi</name>
    <dbReference type="NCBI Taxonomy" id="470932"/>
    <lineage>
        <taxon>Bacteria</taxon>
        <taxon>Pseudomonadati</taxon>
        <taxon>Pseudomonadota</taxon>
        <taxon>Gammaproteobacteria</taxon>
        <taxon>Enterobacterales</taxon>
        <taxon>Erwiniaceae</taxon>
        <taxon>Pantoea</taxon>
    </lineage>
</organism>
<dbReference type="Pfam" id="PF10893">
    <property type="entry name" value="Phage_186_Fil"/>
    <property type="match status" value="1"/>
</dbReference>
<comment type="caution">
    <text evidence="1">The sequence shown here is derived from an EMBL/GenBank/DDBJ whole genome shotgun (WGS) entry which is preliminary data.</text>
</comment>
<gene>
    <name evidence="1" type="ORF">FJW01_19310</name>
</gene>
<dbReference type="EMBL" id="VHJA01000070">
    <property type="protein sequence ID" value="TPV37777.1"/>
    <property type="molecule type" value="Genomic_DNA"/>
</dbReference>
<accession>A0A506PWD0</accession>